<dbReference type="SUPFAM" id="SSF46626">
    <property type="entry name" value="Cytochrome c"/>
    <property type="match status" value="1"/>
</dbReference>
<dbReference type="PANTHER" id="PTHR30600">
    <property type="entry name" value="CYTOCHROME C PEROXIDASE-RELATED"/>
    <property type="match status" value="1"/>
</dbReference>
<organism evidence="1 2">
    <name type="scientific">Marinibactrum halimedae</name>
    <dbReference type="NCBI Taxonomy" id="1444977"/>
    <lineage>
        <taxon>Bacteria</taxon>
        <taxon>Pseudomonadati</taxon>
        <taxon>Pseudomonadota</taxon>
        <taxon>Gammaproteobacteria</taxon>
        <taxon>Cellvibrionales</taxon>
        <taxon>Cellvibrionaceae</taxon>
        <taxon>Marinibactrum</taxon>
    </lineage>
</organism>
<reference evidence="1 2" key="1">
    <citation type="journal article" date="2014" name="Int. J. Syst. Evol. Microbiol.">
        <title>Complete genome sequence of Corynebacterium casei LMG S-19264T (=DSM 44701T), isolated from a smear-ripened cheese.</title>
        <authorList>
            <consortium name="US DOE Joint Genome Institute (JGI-PGF)"/>
            <person name="Walter F."/>
            <person name="Albersmeier A."/>
            <person name="Kalinowski J."/>
            <person name="Ruckert C."/>
        </authorList>
    </citation>
    <scope>NUCLEOTIDE SEQUENCE [LARGE SCALE GENOMIC DNA]</scope>
    <source>
        <strain evidence="1 2">NBRC 110095</strain>
    </source>
</reference>
<dbReference type="PANTHER" id="PTHR30600:SF9">
    <property type="entry name" value="BLR7738 PROTEIN"/>
    <property type="match status" value="1"/>
</dbReference>
<name>A0AA37WL37_9GAMM</name>
<dbReference type="Pfam" id="PF21419">
    <property type="entry name" value="RoxA-like_Cyt-c"/>
    <property type="match status" value="1"/>
</dbReference>
<comment type="caution">
    <text evidence="1">The sequence shown here is derived from an EMBL/GenBank/DDBJ whole genome shotgun (WGS) entry which is preliminary data.</text>
</comment>
<dbReference type="RefSeq" id="WP_232592318.1">
    <property type="nucleotide sequence ID" value="NZ_BSPD01000020.1"/>
</dbReference>
<sequence>MSRLIKSFLSFLCRHRRRVLALLVFVAAFMGITLTIGKIYQHWDKDPERGAIAMPEGGLGESFDTPVYLDQNWDESDSLWFYNTTQGSALLPYDFFIQLEQKDNTTLFRDNVNIDKYRYLPQKKTFFNPDALPVGFVKETYKGNSDTSKDYLGYTCAACHTGQVNYKGKAMRIDGGPAMANMVLFLEELEEAMFETLNNQDKFNRFSTAVIDLGNDYRKPEEVKEDLEKWSNTLRLYNIVNKSHIDYGYARLDAFGRIYNRVLEYVVGADQAKEMLTALTKADKKTPLISPKEADKVLEGCDPTIIGSDCFAKVIKRLQMPKSEGYPELGIKGLLRVRDGLFNEPDAPVSYPFLWDIAHSDYVQWNGLANNAPPGPLGRNAGEVIGVFGILDWTAKESGWSLPAYISGQKNKKIKVDFTSSIDLTNLQRLESHLRTLESPEWPDHLFPNDPSMQIDKALAWKGKLLYNEYCLSCHEVIDRTAWDRLVIAKMSSLESIQTDPAMADNSVTFKGYSSNFQHTYQSTDAGTVILEQKAPVVQILTSVTKGVVSTPDPDKNVIRRTLDWLYVMAMSFFDNDIKSSVKAGDYNPDTTANPYNSLLSYKARSLNGIWATGPFLHNGSVPTLYDLLLPKKMPGDPDLCENASGETEPCQYRPNEFVVGSRELDPKKVGFVSEGKQGTTFTTRRVGDFNTGHDYGARDIKSDDGEVILKALTKEERWALVEYMKML</sequence>
<dbReference type="AlphaFoldDB" id="A0AA37WL37"/>
<dbReference type="GO" id="GO:0020037">
    <property type="term" value="F:heme binding"/>
    <property type="evidence" value="ECO:0007669"/>
    <property type="project" value="InterPro"/>
</dbReference>
<accession>A0AA37WL37</accession>
<dbReference type="InterPro" id="IPR036909">
    <property type="entry name" value="Cyt_c-like_dom_sf"/>
</dbReference>
<dbReference type="Proteomes" id="UP001156870">
    <property type="component" value="Unassembled WGS sequence"/>
</dbReference>
<dbReference type="InterPro" id="IPR047758">
    <property type="entry name" value="CytoC_perox"/>
</dbReference>
<protein>
    <submittedName>
        <fullName evidence="1">Uncharacterized protein</fullName>
    </submittedName>
</protein>
<evidence type="ECO:0000313" key="2">
    <source>
        <dbReference type="Proteomes" id="UP001156870"/>
    </source>
</evidence>
<dbReference type="EMBL" id="BSPD01000020">
    <property type="protein sequence ID" value="GLS24860.1"/>
    <property type="molecule type" value="Genomic_DNA"/>
</dbReference>
<dbReference type="NCBIfam" id="NF040606">
    <property type="entry name" value="CytoC_perox"/>
    <property type="match status" value="1"/>
</dbReference>
<dbReference type="GO" id="GO:0004130">
    <property type="term" value="F:cytochrome-c peroxidase activity"/>
    <property type="evidence" value="ECO:0007669"/>
    <property type="project" value="TreeGrafter"/>
</dbReference>
<proteinExistence type="predicted"/>
<dbReference type="InterPro" id="IPR051395">
    <property type="entry name" value="Cytochrome_c_Peroxidase/MauG"/>
</dbReference>
<dbReference type="GO" id="GO:0009055">
    <property type="term" value="F:electron transfer activity"/>
    <property type="evidence" value="ECO:0007669"/>
    <property type="project" value="InterPro"/>
</dbReference>
<gene>
    <name evidence="1" type="ORF">GCM10007877_05740</name>
</gene>
<dbReference type="Gene3D" id="1.10.760.10">
    <property type="entry name" value="Cytochrome c-like domain"/>
    <property type="match status" value="1"/>
</dbReference>
<keyword evidence="2" id="KW-1185">Reference proteome</keyword>
<evidence type="ECO:0000313" key="1">
    <source>
        <dbReference type="EMBL" id="GLS24860.1"/>
    </source>
</evidence>